<feature type="transmembrane region" description="Helical" evidence="1">
    <location>
        <begin position="69"/>
        <end position="86"/>
    </location>
</feature>
<name>A0A846N278_9PROT</name>
<dbReference type="Proteomes" id="UP000570514">
    <property type="component" value="Unassembled WGS sequence"/>
</dbReference>
<evidence type="ECO:0000313" key="3">
    <source>
        <dbReference type="Proteomes" id="UP000570514"/>
    </source>
</evidence>
<feature type="transmembrane region" description="Helical" evidence="1">
    <location>
        <begin position="38"/>
        <end position="57"/>
    </location>
</feature>
<organism evidence="2 3">
    <name type="scientific">Rhizomicrobium palustre</name>
    <dbReference type="NCBI Taxonomy" id="189966"/>
    <lineage>
        <taxon>Bacteria</taxon>
        <taxon>Pseudomonadati</taxon>
        <taxon>Pseudomonadota</taxon>
        <taxon>Alphaproteobacteria</taxon>
        <taxon>Micropepsales</taxon>
        <taxon>Micropepsaceae</taxon>
        <taxon>Rhizomicrobium</taxon>
    </lineage>
</organism>
<reference evidence="2 3" key="1">
    <citation type="submission" date="2020-03" db="EMBL/GenBank/DDBJ databases">
        <title>Genomic Encyclopedia of Type Strains, Phase IV (KMG-IV): sequencing the most valuable type-strain genomes for metagenomic binning, comparative biology and taxonomic classification.</title>
        <authorList>
            <person name="Goeker M."/>
        </authorList>
    </citation>
    <scope>NUCLEOTIDE SEQUENCE [LARGE SCALE GENOMIC DNA]</scope>
    <source>
        <strain evidence="2 3">DSM 19867</strain>
    </source>
</reference>
<dbReference type="AlphaFoldDB" id="A0A846N278"/>
<sequence length="196" mass="20696">MSEDHTEVKAESHHDHPDIEVERIETVSSTTTPWTVRLIFGVLGLVFIGAAVAAWEFRTLFDSHIAEALPYIIIGLGVLGVGAIVESITTEIWLALIIGAFALVITFLIVGRSQIIQSGDAVFVVDRFTSGVQFCTQDGCKPLPQVKDLPKPPSPVLVEGPLPPPPAAVPAPVVVEPAPAPAPVPAPAPAKVPAKK</sequence>
<gene>
    <name evidence="2" type="ORF">FHS83_002927</name>
</gene>
<keyword evidence="1" id="KW-0812">Transmembrane</keyword>
<keyword evidence="1" id="KW-0472">Membrane</keyword>
<accession>A0A846N278</accession>
<comment type="caution">
    <text evidence="2">The sequence shown here is derived from an EMBL/GenBank/DDBJ whole genome shotgun (WGS) entry which is preliminary data.</text>
</comment>
<proteinExistence type="predicted"/>
<keyword evidence="3" id="KW-1185">Reference proteome</keyword>
<dbReference type="EMBL" id="JAASRM010000001">
    <property type="protein sequence ID" value="NIK89609.1"/>
    <property type="molecule type" value="Genomic_DNA"/>
</dbReference>
<evidence type="ECO:0000256" key="1">
    <source>
        <dbReference type="SAM" id="Phobius"/>
    </source>
</evidence>
<keyword evidence="1" id="KW-1133">Transmembrane helix</keyword>
<feature type="transmembrane region" description="Helical" evidence="1">
    <location>
        <begin position="92"/>
        <end position="110"/>
    </location>
</feature>
<protein>
    <submittedName>
        <fullName evidence="2">TM2 domain-containing membrane protein YozV</fullName>
    </submittedName>
</protein>
<evidence type="ECO:0000313" key="2">
    <source>
        <dbReference type="EMBL" id="NIK89609.1"/>
    </source>
</evidence>
<dbReference type="RefSeq" id="WP_167083681.1">
    <property type="nucleotide sequence ID" value="NZ_BAAADC010000001.1"/>
</dbReference>